<name>A0A3E2NQ27_9SPHI</name>
<dbReference type="RefSeq" id="WP_117383577.1">
    <property type="nucleotide sequence ID" value="NZ_QWDE01000002.1"/>
</dbReference>
<sequence length="158" mass="17178">MKNKILITICSLLIAGLWPSETTAQTSPVAVPSILNNYPWKDSELIAPAVLAANLKEPPAKWPMILNIGAVEDIKGAKHIGAVSKDENMKLLRKTVAALPKNTVIVVYCGCCPFSKCPNIRPAFLEMKKMGFTHVELLNLPVNLQTNWVAKGYPLAGS</sequence>
<reference evidence="2 3" key="1">
    <citation type="submission" date="2018-08" db="EMBL/GenBank/DDBJ databases">
        <title>Mucilaginibacter terrae sp. nov., isolated from manganese diggings.</title>
        <authorList>
            <person name="Huang Y."/>
            <person name="Zhou Z."/>
        </authorList>
    </citation>
    <scope>NUCLEOTIDE SEQUENCE [LARGE SCALE GENOMIC DNA]</scope>
    <source>
        <strain evidence="2 3">ZH6</strain>
    </source>
</reference>
<dbReference type="OrthoDB" id="760650at2"/>
<dbReference type="EMBL" id="QWDE01000002">
    <property type="protein sequence ID" value="RFZ83102.1"/>
    <property type="molecule type" value="Genomic_DNA"/>
</dbReference>
<dbReference type="Proteomes" id="UP000260823">
    <property type="component" value="Unassembled WGS sequence"/>
</dbReference>
<feature type="chain" id="PRO_5017694316" evidence="1">
    <location>
        <begin position="25"/>
        <end position="158"/>
    </location>
</feature>
<dbReference type="Gene3D" id="3.40.250.10">
    <property type="entry name" value="Rhodanese-like domain"/>
    <property type="match status" value="1"/>
</dbReference>
<gene>
    <name evidence="2" type="ORF">DYU05_13210</name>
</gene>
<organism evidence="2 3">
    <name type="scientific">Mucilaginibacter terrenus</name>
    <dbReference type="NCBI Taxonomy" id="2482727"/>
    <lineage>
        <taxon>Bacteria</taxon>
        <taxon>Pseudomonadati</taxon>
        <taxon>Bacteroidota</taxon>
        <taxon>Sphingobacteriia</taxon>
        <taxon>Sphingobacteriales</taxon>
        <taxon>Sphingobacteriaceae</taxon>
        <taxon>Mucilaginibacter</taxon>
    </lineage>
</organism>
<evidence type="ECO:0000256" key="1">
    <source>
        <dbReference type="SAM" id="SignalP"/>
    </source>
</evidence>
<evidence type="ECO:0000313" key="2">
    <source>
        <dbReference type="EMBL" id="RFZ83102.1"/>
    </source>
</evidence>
<comment type="caution">
    <text evidence="2">The sequence shown here is derived from an EMBL/GenBank/DDBJ whole genome shotgun (WGS) entry which is preliminary data.</text>
</comment>
<evidence type="ECO:0000313" key="3">
    <source>
        <dbReference type="Proteomes" id="UP000260823"/>
    </source>
</evidence>
<dbReference type="AlphaFoldDB" id="A0A3E2NQ27"/>
<protein>
    <submittedName>
        <fullName evidence="2">Rhodanese-like domain-containing protein</fullName>
    </submittedName>
</protein>
<accession>A0A3E2NQ27</accession>
<proteinExistence type="predicted"/>
<dbReference type="InterPro" id="IPR036873">
    <property type="entry name" value="Rhodanese-like_dom_sf"/>
</dbReference>
<keyword evidence="1" id="KW-0732">Signal</keyword>
<feature type="signal peptide" evidence="1">
    <location>
        <begin position="1"/>
        <end position="24"/>
    </location>
</feature>
<keyword evidence="3" id="KW-1185">Reference proteome</keyword>
<dbReference type="SUPFAM" id="SSF52821">
    <property type="entry name" value="Rhodanese/Cell cycle control phosphatase"/>
    <property type="match status" value="1"/>
</dbReference>